<dbReference type="PANTHER" id="PTHR36838:SF1">
    <property type="entry name" value="SLR1864 PROTEIN"/>
    <property type="match status" value="1"/>
</dbReference>
<feature type="transmembrane region" description="Helical" evidence="8">
    <location>
        <begin position="20"/>
        <end position="38"/>
    </location>
</feature>
<evidence type="ECO:0000313" key="9">
    <source>
        <dbReference type="EMBL" id="MPN15040.1"/>
    </source>
</evidence>
<feature type="transmembrane region" description="Helical" evidence="8">
    <location>
        <begin position="50"/>
        <end position="70"/>
    </location>
</feature>
<keyword evidence="6 8" id="KW-1133">Transmembrane helix</keyword>
<evidence type="ECO:0008006" key="10">
    <source>
        <dbReference type="Google" id="ProtNLM"/>
    </source>
</evidence>
<gene>
    <name evidence="9" type="ORF">SDC9_162369</name>
</gene>
<evidence type="ECO:0000256" key="8">
    <source>
        <dbReference type="SAM" id="Phobius"/>
    </source>
</evidence>
<proteinExistence type="inferred from homology"/>
<evidence type="ECO:0000256" key="1">
    <source>
        <dbReference type="ARBA" id="ARBA00004651"/>
    </source>
</evidence>
<dbReference type="GO" id="GO:0055085">
    <property type="term" value="P:transmembrane transport"/>
    <property type="evidence" value="ECO:0007669"/>
    <property type="project" value="InterPro"/>
</dbReference>
<organism evidence="9">
    <name type="scientific">bioreactor metagenome</name>
    <dbReference type="NCBI Taxonomy" id="1076179"/>
    <lineage>
        <taxon>unclassified sequences</taxon>
        <taxon>metagenomes</taxon>
        <taxon>ecological metagenomes</taxon>
    </lineage>
</organism>
<keyword evidence="7 8" id="KW-0472">Membrane</keyword>
<keyword evidence="4" id="KW-1003">Cell membrane</keyword>
<sequence length="135" mass="15070">MILLVTGFKPPQILLKISNYMGAMVTPLSLLFIGKCIHQHGLRNLRIDKYQLAIMFVRFIIAPLITFYTLRFAGCSEFVTQVFTVLSAMPSAMQITIVAAQYGADSHFAAVSATTTTIASLLFVPVYMYLMPLLW</sequence>
<comment type="subcellular location">
    <subcellularLocation>
        <location evidence="1">Cell membrane</location>
        <topology evidence="1">Multi-pass membrane protein</topology>
    </subcellularLocation>
</comment>
<feature type="transmembrane region" description="Helical" evidence="8">
    <location>
        <begin position="82"/>
        <end position="100"/>
    </location>
</feature>
<dbReference type="AlphaFoldDB" id="A0A645FM69"/>
<dbReference type="Gene3D" id="1.20.1530.20">
    <property type="match status" value="1"/>
</dbReference>
<dbReference type="InterPro" id="IPR004776">
    <property type="entry name" value="Mem_transp_PIN-like"/>
</dbReference>
<name>A0A645FM69_9ZZZZ</name>
<feature type="transmembrane region" description="Helical" evidence="8">
    <location>
        <begin position="107"/>
        <end position="130"/>
    </location>
</feature>
<evidence type="ECO:0000256" key="2">
    <source>
        <dbReference type="ARBA" id="ARBA00010145"/>
    </source>
</evidence>
<dbReference type="Pfam" id="PF03547">
    <property type="entry name" value="Mem_trans"/>
    <property type="match status" value="1"/>
</dbReference>
<reference evidence="9" key="1">
    <citation type="submission" date="2019-08" db="EMBL/GenBank/DDBJ databases">
        <authorList>
            <person name="Kucharzyk K."/>
            <person name="Murdoch R.W."/>
            <person name="Higgins S."/>
            <person name="Loffler F."/>
        </authorList>
    </citation>
    <scope>NUCLEOTIDE SEQUENCE</scope>
</reference>
<keyword evidence="3" id="KW-0813">Transport</keyword>
<dbReference type="PANTHER" id="PTHR36838">
    <property type="entry name" value="AUXIN EFFLUX CARRIER FAMILY PROTEIN"/>
    <property type="match status" value="1"/>
</dbReference>
<evidence type="ECO:0000256" key="6">
    <source>
        <dbReference type="ARBA" id="ARBA00022989"/>
    </source>
</evidence>
<evidence type="ECO:0000256" key="3">
    <source>
        <dbReference type="ARBA" id="ARBA00022448"/>
    </source>
</evidence>
<dbReference type="InterPro" id="IPR038770">
    <property type="entry name" value="Na+/solute_symporter_sf"/>
</dbReference>
<comment type="caution">
    <text evidence="9">The sequence shown here is derived from an EMBL/GenBank/DDBJ whole genome shotgun (WGS) entry which is preliminary data.</text>
</comment>
<evidence type="ECO:0000256" key="7">
    <source>
        <dbReference type="ARBA" id="ARBA00023136"/>
    </source>
</evidence>
<dbReference type="GO" id="GO:0005886">
    <property type="term" value="C:plasma membrane"/>
    <property type="evidence" value="ECO:0007669"/>
    <property type="project" value="UniProtKB-SubCell"/>
</dbReference>
<evidence type="ECO:0000256" key="4">
    <source>
        <dbReference type="ARBA" id="ARBA00022475"/>
    </source>
</evidence>
<evidence type="ECO:0000256" key="5">
    <source>
        <dbReference type="ARBA" id="ARBA00022692"/>
    </source>
</evidence>
<protein>
    <recommendedName>
        <fullName evidence="10">Membrane transport protein</fullName>
    </recommendedName>
</protein>
<keyword evidence="5 8" id="KW-0812">Transmembrane</keyword>
<comment type="similarity">
    <text evidence="2">Belongs to the auxin efflux carrier (TC 2.A.69) family.</text>
</comment>
<accession>A0A645FM69</accession>
<dbReference type="EMBL" id="VSSQ01061748">
    <property type="protein sequence ID" value="MPN15040.1"/>
    <property type="molecule type" value="Genomic_DNA"/>
</dbReference>